<organism evidence="2 3">
    <name type="scientific">Cedecea colo</name>
    <dbReference type="NCBI Taxonomy" id="2552946"/>
    <lineage>
        <taxon>Bacteria</taxon>
        <taxon>Pseudomonadati</taxon>
        <taxon>Pseudomonadota</taxon>
        <taxon>Gammaproteobacteria</taxon>
        <taxon>Enterobacterales</taxon>
        <taxon>Enterobacteriaceae</taxon>
        <taxon>Cedecea</taxon>
    </lineage>
</organism>
<evidence type="ECO:0000256" key="1">
    <source>
        <dbReference type="SAM" id="Phobius"/>
    </source>
</evidence>
<reference evidence="2 3" key="1">
    <citation type="journal article" date="2020" name="Microorganisms">
        <title>Polyphasic Characterisation of Cedecea colo sp. nov., a New Enteric Bacterium Isolated from the Koala Hindgut.</title>
        <authorList>
            <person name="Boath J.M."/>
            <person name="Dakhal S."/>
            <person name="Van T.T.H."/>
            <person name="Moore R.J."/>
            <person name="Dekiwadia C."/>
            <person name="Macreadie I.G."/>
        </authorList>
    </citation>
    <scope>NUCLEOTIDE SEQUENCE [LARGE SCALE GENOMIC DNA]</scope>
    <source>
        <strain evidence="2 3">ZA</strain>
    </source>
</reference>
<evidence type="ECO:0000313" key="2">
    <source>
        <dbReference type="EMBL" id="NIY49074.1"/>
    </source>
</evidence>
<feature type="transmembrane region" description="Helical" evidence="1">
    <location>
        <begin position="7"/>
        <end position="28"/>
    </location>
</feature>
<proteinExistence type="predicted"/>
<evidence type="ECO:0008006" key="4">
    <source>
        <dbReference type="Google" id="ProtNLM"/>
    </source>
</evidence>
<dbReference type="Proteomes" id="UP000697927">
    <property type="component" value="Unassembled WGS sequence"/>
</dbReference>
<dbReference type="RefSeq" id="WP_167613516.1">
    <property type="nucleotide sequence ID" value="NZ_SOYS01000008.1"/>
</dbReference>
<keyword evidence="1" id="KW-0812">Transmembrane</keyword>
<dbReference type="Pfam" id="PF15941">
    <property type="entry name" value="FidL_like"/>
    <property type="match status" value="1"/>
</dbReference>
<keyword evidence="1" id="KW-0472">Membrane</keyword>
<accession>A0ABX0VQ11</accession>
<comment type="caution">
    <text evidence="2">The sequence shown here is derived from an EMBL/GenBank/DDBJ whole genome shotgun (WGS) entry which is preliminary data.</text>
</comment>
<gene>
    <name evidence="2" type="ORF">E2L00_16555</name>
</gene>
<dbReference type="EMBL" id="SOYS01000008">
    <property type="protein sequence ID" value="NIY49074.1"/>
    <property type="molecule type" value="Genomic_DNA"/>
</dbReference>
<protein>
    <recommendedName>
        <fullName evidence="4">FidL-like membrane protein</fullName>
    </recommendedName>
</protein>
<keyword evidence="1" id="KW-1133">Transmembrane helix</keyword>
<keyword evidence="3" id="KW-1185">Reference proteome</keyword>
<dbReference type="InterPro" id="IPR031854">
    <property type="entry name" value="FidL-like"/>
</dbReference>
<evidence type="ECO:0000313" key="3">
    <source>
        <dbReference type="Proteomes" id="UP000697927"/>
    </source>
</evidence>
<sequence>MKLIPRTTFLLSGAVFIAAAGFSLWRLFPKENAGNMSCSTKVIMRFENMEKENVNGNIHFNFAAKGAGSIVVEGYTDSEAGWLYLQRYVKFSYTSKRISPLERHYRISRWEASASSIDQSPDVIFDYFMREMSDSHDGLFLNMQRLNNSSILLSSLNSPLFICTLKSGSTFD</sequence>
<name>A0ABX0VQ11_9ENTR</name>